<dbReference type="HAMAP" id="MF_00133">
    <property type="entry name" value="Trp_synth_beta"/>
    <property type="match status" value="1"/>
</dbReference>
<gene>
    <name evidence="12" type="primary">trpB</name>
    <name evidence="14" type="ORF">J2W91_000584</name>
</gene>
<dbReference type="CDD" id="cd06446">
    <property type="entry name" value="Trp-synth_B"/>
    <property type="match status" value="1"/>
</dbReference>
<evidence type="ECO:0000256" key="11">
    <source>
        <dbReference type="ARBA" id="ARBA00049047"/>
    </source>
</evidence>
<accession>A0AAP5LKN4</accession>
<dbReference type="NCBIfam" id="TIGR00263">
    <property type="entry name" value="trpB"/>
    <property type="match status" value="1"/>
</dbReference>
<evidence type="ECO:0000313" key="14">
    <source>
        <dbReference type="EMBL" id="MDR6722136.1"/>
    </source>
</evidence>
<evidence type="ECO:0000256" key="6">
    <source>
        <dbReference type="ARBA" id="ARBA00022605"/>
    </source>
</evidence>
<keyword evidence="6 12" id="KW-0028">Amino-acid biosynthesis</keyword>
<keyword evidence="8 12" id="KW-0663">Pyridoxal phosphate</keyword>
<evidence type="ECO:0000256" key="12">
    <source>
        <dbReference type="HAMAP-Rule" id="MF_00133"/>
    </source>
</evidence>
<dbReference type="Gene3D" id="3.40.50.1100">
    <property type="match status" value="2"/>
</dbReference>
<evidence type="ECO:0000256" key="4">
    <source>
        <dbReference type="ARBA" id="ARBA00009982"/>
    </source>
</evidence>
<comment type="catalytic activity">
    <reaction evidence="11 12">
        <text>(1S,2R)-1-C-(indol-3-yl)glycerol 3-phosphate + L-serine = D-glyceraldehyde 3-phosphate + L-tryptophan + H2O</text>
        <dbReference type="Rhea" id="RHEA:10532"/>
        <dbReference type="ChEBI" id="CHEBI:15377"/>
        <dbReference type="ChEBI" id="CHEBI:33384"/>
        <dbReference type="ChEBI" id="CHEBI:57912"/>
        <dbReference type="ChEBI" id="CHEBI:58866"/>
        <dbReference type="ChEBI" id="CHEBI:59776"/>
        <dbReference type="EC" id="4.2.1.20"/>
    </reaction>
</comment>
<dbReference type="FunFam" id="3.40.50.1100:FF:000001">
    <property type="entry name" value="Tryptophan synthase beta chain"/>
    <property type="match status" value="1"/>
</dbReference>
<dbReference type="InterPro" id="IPR023026">
    <property type="entry name" value="Trp_synth_beta/beta-like"/>
</dbReference>
<comment type="cofactor">
    <cofactor evidence="1 12">
        <name>pyridoxal 5'-phosphate</name>
        <dbReference type="ChEBI" id="CHEBI:597326"/>
    </cofactor>
</comment>
<name>A0AAP5LKN4_PAEAM</name>
<dbReference type="InterPro" id="IPR001926">
    <property type="entry name" value="TrpB-like_PALP"/>
</dbReference>
<dbReference type="Pfam" id="PF00291">
    <property type="entry name" value="PALP"/>
    <property type="match status" value="1"/>
</dbReference>
<comment type="similarity">
    <text evidence="4 12">Belongs to the TrpB family.</text>
</comment>
<dbReference type="EC" id="4.2.1.20" evidence="12"/>
<evidence type="ECO:0000256" key="9">
    <source>
        <dbReference type="ARBA" id="ARBA00023141"/>
    </source>
</evidence>
<evidence type="ECO:0000256" key="8">
    <source>
        <dbReference type="ARBA" id="ARBA00022898"/>
    </source>
</evidence>
<organism evidence="14 15">
    <name type="scientific">Paenibacillus amylolyticus</name>
    <dbReference type="NCBI Taxonomy" id="1451"/>
    <lineage>
        <taxon>Bacteria</taxon>
        <taxon>Bacillati</taxon>
        <taxon>Bacillota</taxon>
        <taxon>Bacilli</taxon>
        <taxon>Bacillales</taxon>
        <taxon>Paenibacillaceae</taxon>
        <taxon>Paenibacillus</taxon>
    </lineage>
</organism>
<keyword evidence="7 12" id="KW-0822">Tryptophan biosynthesis</keyword>
<comment type="function">
    <text evidence="2 12">The beta subunit is responsible for the synthesis of L-tryptophan from indole and L-serine.</text>
</comment>
<dbReference type="RefSeq" id="WP_056696737.1">
    <property type="nucleotide sequence ID" value="NZ_JAVDTR010000001.1"/>
</dbReference>
<dbReference type="SUPFAM" id="SSF53686">
    <property type="entry name" value="Tryptophan synthase beta subunit-like PLP-dependent enzymes"/>
    <property type="match status" value="1"/>
</dbReference>
<evidence type="ECO:0000256" key="3">
    <source>
        <dbReference type="ARBA" id="ARBA00004733"/>
    </source>
</evidence>
<evidence type="ECO:0000256" key="10">
    <source>
        <dbReference type="ARBA" id="ARBA00023239"/>
    </source>
</evidence>
<protein>
    <recommendedName>
        <fullName evidence="12">Tryptophan synthase beta chain</fullName>
        <ecNumber evidence="12">4.2.1.20</ecNumber>
    </recommendedName>
</protein>
<dbReference type="EMBL" id="JAVDTR010000001">
    <property type="protein sequence ID" value="MDR6722136.1"/>
    <property type="molecule type" value="Genomic_DNA"/>
</dbReference>
<dbReference type="PROSITE" id="PS00168">
    <property type="entry name" value="TRP_SYNTHASE_BETA"/>
    <property type="match status" value="1"/>
</dbReference>
<evidence type="ECO:0000313" key="15">
    <source>
        <dbReference type="Proteomes" id="UP001254832"/>
    </source>
</evidence>
<evidence type="ECO:0000256" key="2">
    <source>
        <dbReference type="ARBA" id="ARBA00002786"/>
    </source>
</evidence>
<feature type="modified residue" description="N6-(pyridoxal phosphate)lysine" evidence="12">
    <location>
        <position position="91"/>
    </location>
</feature>
<keyword evidence="9 12" id="KW-0057">Aromatic amino acid biosynthesis</keyword>
<evidence type="ECO:0000256" key="7">
    <source>
        <dbReference type="ARBA" id="ARBA00022822"/>
    </source>
</evidence>
<sequence length="399" mass="43599">MTHQLPDQHGRFGSFGGRFVPETLMNALIELEEAYSRFSEDEEFNKELNYLLSEYSGRETPLYYAEQLSRRLGGPKVYLKREDLNHTGAHKINNAIGQGLLAKRMGKKKVIAETGAGQHGVATATVAALLGLECKVFMGEEDTERQQLNVFRMKLLGAEVIPVTSGTRTLKDAGNEALRYWVSNVEDTFYVLGSVVGPHPYPMMVRNFQRVIGDETRRQIQELEGRLPDVIVAAVGGGSNAIGMFYPFIGDADVKLVGVEAAGKGVDTEFHAATMSKGTHGVFQGSMSYLLQDEYGQVQPAHSISAGLDYPGVGPEHSYLKDIERAKYVPITDQEALDALQLLSRTEGIIPALESAHAVAQVVKLAPELTSDDIVVICLSGRGDKDVESIMKYTGGQFA</sequence>
<dbReference type="InterPro" id="IPR036052">
    <property type="entry name" value="TrpB-like_PALP_sf"/>
</dbReference>
<comment type="subunit">
    <text evidence="5 12">Tetramer of two alpha and two beta chains.</text>
</comment>
<evidence type="ECO:0000259" key="13">
    <source>
        <dbReference type="Pfam" id="PF00291"/>
    </source>
</evidence>
<dbReference type="PIRSF" id="PIRSF001413">
    <property type="entry name" value="Trp_syn_beta"/>
    <property type="match status" value="1"/>
</dbReference>
<dbReference type="PANTHER" id="PTHR48077:SF3">
    <property type="entry name" value="TRYPTOPHAN SYNTHASE"/>
    <property type="match status" value="1"/>
</dbReference>
<dbReference type="GO" id="GO:0004834">
    <property type="term" value="F:tryptophan synthase activity"/>
    <property type="evidence" value="ECO:0007669"/>
    <property type="project" value="UniProtKB-UniRule"/>
</dbReference>
<keyword evidence="10 12" id="KW-0456">Lyase</keyword>
<comment type="caution">
    <text evidence="14">The sequence shown here is derived from an EMBL/GenBank/DDBJ whole genome shotgun (WGS) entry which is preliminary data.</text>
</comment>
<reference evidence="14" key="1">
    <citation type="submission" date="2023-07" db="EMBL/GenBank/DDBJ databases">
        <title>Sorghum-associated microbial communities from plants grown in Nebraska, USA.</title>
        <authorList>
            <person name="Schachtman D."/>
        </authorList>
    </citation>
    <scope>NUCLEOTIDE SEQUENCE</scope>
    <source>
        <strain evidence="14">BE80</strain>
    </source>
</reference>
<dbReference type="GO" id="GO:0005737">
    <property type="term" value="C:cytoplasm"/>
    <property type="evidence" value="ECO:0007669"/>
    <property type="project" value="TreeGrafter"/>
</dbReference>
<proteinExistence type="inferred from homology"/>
<evidence type="ECO:0000256" key="5">
    <source>
        <dbReference type="ARBA" id="ARBA00011270"/>
    </source>
</evidence>
<dbReference type="AlphaFoldDB" id="A0AAP5LKN4"/>
<dbReference type="FunFam" id="3.40.50.1100:FF:000004">
    <property type="entry name" value="Tryptophan synthase beta chain"/>
    <property type="match status" value="1"/>
</dbReference>
<dbReference type="Proteomes" id="UP001254832">
    <property type="component" value="Unassembled WGS sequence"/>
</dbReference>
<dbReference type="InterPro" id="IPR006654">
    <property type="entry name" value="Trp_synth_beta"/>
</dbReference>
<evidence type="ECO:0000256" key="1">
    <source>
        <dbReference type="ARBA" id="ARBA00001933"/>
    </source>
</evidence>
<dbReference type="PANTHER" id="PTHR48077">
    <property type="entry name" value="TRYPTOPHAN SYNTHASE-RELATED"/>
    <property type="match status" value="1"/>
</dbReference>
<feature type="domain" description="Tryptophan synthase beta chain-like PALP" evidence="13">
    <location>
        <begin position="57"/>
        <end position="381"/>
    </location>
</feature>
<dbReference type="InterPro" id="IPR006653">
    <property type="entry name" value="Trp_synth_b_CS"/>
</dbReference>
<comment type="pathway">
    <text evidence="3 12">Amino-acid biosynthesis; L-tryptophan biosynthesis; L-tryptophan from chorismate: step 5/5.</text>
</comment>